<geneLocation type="plasmid" evidence="3">
    <name>prb11</name>
</geneLocation>
<reference evidence="2 3" key="1">
    <citation type="submission" date="2017-05" db="EMBL/GenBank/DDBJ databases">
        <title>Isolation of Rhodococcus sp. S2-17 biodegrading of BP-3.</title>
        <authorList>
            <person name="Lee Y."/>
            <person name="Kim K.H."/>
            <person name="Chun B.H."/>
            <person name="Jung H.S."/>
            <person name="Jeon C.O."/>
        </authorList>
    </citation>
    <scope>NUCLEOTIDE SEQUENCE [LARGE SCALE GENOMIC DNA]</scope>
    <source>
        <strain evidence="2 3">S2-17</strain>
        <plasmid evidence="3">prb11</plasmid>
    </source>
</reference>
<evidence type="ECO:0000313" key="2">
    <source>
        <dbReference type="EMBL" id="AWK77041.1"/>
    </source>
</evidence>
<evidence type="ECO:0000256" key="1">
    <source>
        <dbReference type="SAM" id="Phobius"/>
    </source>
</evidence>
<keyword evidence="3" id="KW-1185">Reference proteome</keyword>
<organism evidence="2 3">
    <name type="scientific">Rhodococcus oxybenzonivorans</name>
    <dbReference type="NCBI Taxonomy" id="1990687"/>
    <lineage>
        <taxon>Bacteria</taxon>
        <taxon>Bacillati</taxon>
        <taxon>Actinomycetota</taxon>
        <taxon>Actinomycetes</taxon>
        <taxon>Mycobacteriales</taxon>
        <taxon>Nocardiaceae</taxon>
        <taxon>Rhodococcus</taxon>
    </lineage>
</organism>
<dbReference type="EMBL" id="CP021357">
    <property type="protein sequence ID" value="AWK77041.1"/>
    <property type="molecule type" value="Genomic_DNA"/>
</dbReference>
<accession>A0A2S2C858</accession>
<name>A0A2S2C858_9NOCA</name>
<protein>
    <submittedName>
        <fullName evidence="2">Uncharacterized protein</fullName>
    </submittedName>
</protein>
<feature type="transmembrane region" description="Helical" evidence="1">
    <location>
        <begin position="150"/>
        <end position="170"/>
    </location>
</feature>
<feature type="transmembrane region" description="Helical" evidence="1">
    <location>
        <begin position="112"/>
        <end position="130"/>
    </location>
</feature>
<feature type="transmembrane region" description="Helical" evidence="1">
    <location>
        <begin position="226"/>
        <end position="248"/>
    </location>
</feature>
<dbReference type="Proteomes" id="UP000245711">
    <property type="component" value="Plasmid pRB11"/>
</dbReference>
<dbReference type="OrthoDB" id="4571200at2"/>
<gene>
    <name evidence="2" type="ORF">CBI38_37275</name>
</gene>
<keyword evidence="1" id="KW-0472">Membrane</keyword>
<keyword evidence="1" id="KW-1133">Transmembrane helix</keyword>
<feature type="transmembrane region" description="Helical" evidence="1">
    <location>
        <begin position="182"/>
        <end position="206"/>
    </location>
</feature>
<evidence type="ECO:0000313" key="3">
    <source>
        <dbReference type="Proteomes" id="UP000245711"/>
    </source>
</evidence>
<keyword evidence="1" id="KW-0812">Transmembrane</keyword>
<feature type="transmembrane region" description="Helical" evidence="1">
    <location>
        <begin position="77"/>
        <end position="100"/>
    </location>
</feature>
<dbReference type="KEGG" id="roz:CBI38_37275"/>
<proteinExistence type="predicted"/>
<dbReference type="RefSeq" id="WP_109336439.1">
    <property type="nucleotide sequence ID" value="NZ_CP021357.1"/>
</dbReference>
<dbReference type="AlphaFoldDB" id="A0A2S2C858"/>
<sequence length="347" mass="37224">MTILITAVISLAVLAVASYRIVVDGAATRTRGPLAGLSNPVTQLLLCLGFAKLCRVPVITDDIINPRLRDFTGVANIMSLVGMTWAALIAIPLMGIAAYITGGVQFSARLQMLQAGLIVGVMTIAFLYSPMADQPTSYMTSDFPVTGSVLLYWLAFLLPILTSCGVTAYHCAVSLFLVRRGLLARALGALFCAAAVGILYCTHKGIDLFLQYSGIDNAYSHNAKAISLVLVLAALAFAALAAGIYAGAPLPQRLQRYRLLRKYGRDWLTARANTPVVVLDRSHELKYTRWACWAAARTPTAAFHLQVELADASDLAPKQPCHGNRDAMSQATSCPGCSRYGTSLPRV</sequence>
<keyword evidence="2" id="KW-0614">Plasmid</keyword>